<dbReference type="InterPro" id="IPR011990">
    <property type="entry name" value="TPR-like_helical_dom_sf"/>
</dbReference>
<organism evidence="1">
    <name type="scientific">Cyprideis torosa</name>
    <dbReference type="NCBI Taxonomy" id="163714"/>
    <lineage>
        <taxon>Eukaryota</taxon>
        <taxon>Metazoa</taxon>
        <taxon>Ecdysozoa</taxon>
        <taxon>Arthropoda</taxon>
        <taxon>Crustacea</taxon>
        <taxon>Oligostraca</taxon>
        <taxon>Ostracoda</taxon>
        <taxon>Podocopa</taxon>
        <taxon>Podocopida</taxon>
        <taxon>Cytherocopina</taxon>
        <taxon>Cytheroidea</taxon>
        <taxon>Cytherideidae</taxon>
        <taxon>Cyprideis</taxon>
    </lineage>
</organism>
<dbReference type="OrthoDB" id="2115703at2759"/>
<dbReference type="PANTHER" id="PTHR16091:SF1">
    <property type="entry name" value="TETRATRICOPEPTIDE REPEAT PROTEIN 17"/>
    <property type="match status" value="1"/>
</dbReference>
<dbReference type="AlphaFoldDB" id="A0A7R8W4W6"/>
<dbReference type="EMBL" id="OB660367">
    <property type="protein sequence ID" value="CAD7224433.1"/>
    <property type="molecule type" value="Genomic_DNA"/>
</dbReference>
<accession>A0A7R8W4W6</accession>
<gene>
    <name evidence="1" type="ORF">CTOB1V02_LOCUS2391</name>
</gene>
<reference evidence="1" key="1">
    <citation type="submission" date="2020-11" db="EMBL/GenBank/DDBJ databases">
        <authorList>
            <person name="Tran Van P."/>
        </authorList>
    </citation>
    <scope>NUCLEOTIDE SEQUENCE</scope>
</reference>
<protein>
    <submittedName>
        <fullName evidence="1">Uncharacterized protein</fullName>
    </submittedName>
</protein>
<dbReference type="SUPFAM" id="SSF48452">
    <property type="entry name" value="TPR-like"/>
    <property type="match status" value="1"/>
</dbReference>
<dbReference type="PANTHER" id="PTHR16091">
    <property type="entry name" value="TTC17 PROTEIN"/>
    <property type="match status" value="1"/>
</dbReference>
<proteinExistence type="predicted"/>
<dbReference type="GO" id="GO:0015629">
    <property type="term" value="C:actin cytoskeleton"/>
    <property type="evidence" value="ECO:0007669"/>
    <property type="project" value="TreeGrafter"/>
</dbReference>
<sequence length="685" mass="76126">MTRHIDNSRLAQLQPSGICCHGLLQKNAWTFQKMVSEISYSTLAQNASVLMEVSRLSGVELLETLDVCQTPEELQSFTDAQRWKAIVNELPEEMLLDLREREQMIREVLLDFSPSRDLDDAFRRIATARSKKFQPDWIWDFMAGIAWRTQGHVKRSLHCLLQAASKCPEFFRRIPLASIGNTAYVGGYLRAASEAYLLTLVGSASARNDEYYLFNTGSILASLGNVTGAIHYYQESLARKKDFEAAQKSLTEVACLIRQRSVFSKTASKGMSVEVFEEGEDPTCHLMIHPEAPDTVVVCSLVDCQTEGPCGTAEYVVCISVHRNRTGGWAVTSKDVERAAELNLTHCSFEPHQSDDSIRSLQQVLASQDFLKSVSLVEDVPVENVLEETSSSSEASVAPQRIQVKLVLQEPSTKETQSVEKSNKNLISGKVRITSTPSSGPLDRRPACRDDDVLPEALFSLPADLRRNEMVLTPDLTILAECSALVESTKGEPVVRFPPTWLSFSSKGIDITSIIPGYPKGPAPVLNVECPSQPPSMRTWDHLSGVARREELLSRNSPETALLDSLLSFMPEYALDARDAVDCLRHALHRAPRHAMDVPLVSLANVMGRAGLLNDALILAHAALEISPRYISVHLTIANFYALKRDLENAALFYRSALQLQSQFQPAKERLFKVECLMLHDQGLL</sequence>
<dbReference type="GO" id="GO:0030041">
    <property type="term" value="P:actin filament polymerization"/>
    <property type="evidence" value="ECO:0007669"/>
    <property type="project" value="TreeGrafter"/>
</dbReference>
<dbReference type="GO" id="GO:0005737">
    <property type="term" value="C:cytoplasm"/>
    <property type="evidence" value="ECO:0007669"/>
    <property type="project" value="TreeGrafter"/>
</dbReference>
<evidence type="ECO:0000313" key="1">
    <source>
        <dbReference type="EMBL" id="CAD7224433.1"/>
    </source>
</evidence>
<dbReference type="Gene3D" id="1.25.40.10">
    <property type="entry name" value="Tetratricopeptide repeat domain"/>
    <property type="match status" value="2"/>
</dbReference>
<name>A0A7R8W4W6_9CRUS</name>
<dbReference type="InterPro" id="IPR019734">
    <property type="entry name" value="TPR_rpt"/>
</dbReference>
<dbReference type="SMART" id="SM00028">
    <property type="entry name" value="TPR"/>
    <property type="match status" value="2"/>
</dbReference>
<dbReference type="InterPro" id="IPR052630">
    <property type="entry name" value="TTC17"/>
</dbReference>